<dbReference type="RefSeq" id="WP_072953768.1">
    <property type="nucleotide sequence ID" value="NZ_FQUT01000002.1"/>
</dbReference>
<evidence type="ECO:0000313" key="2">
    <source>
        <dbReference type="EMBL" id="SHE93425.1"/>
    </source>
</evidence>
<evidence type="ECO:0008006" key="4">
    <source>
        <dbReference type="Google" id="ProtNLM"/>
    </source>
</evidence>
<dbReference type="Proteomes" id="UP000184518">
    <property type="component" value="Unassembled WGS sequence"/>
</dbReference>
<keyword evidence="1" id="KW-0732">Signal</keyword>
<evidence type="ECO:0000313" key="3">
    <source>
        <dbReference type="Proteomes" id="UP000184518"/>
    </source>
</evidence>
<feature type="chain" id="PRO_5012725331" description="DUF4595 domain-containing protein" evidence="1">
    <location>
        <begin position="23"/>
        <end position="291"/>
    </location>
</feature>
<organism evidence="2 3">
    <name type="scientific">Chryseobacterium arachidis</name>
    <dbReference type="NCBI Taxonomy" id="1416778"/>
    <lineage>
        <taxon>Bacteria</taxon>
        <taxon>Pseudomonadati</taxon>
        <taxon>Bacteroidota</taxon>
        <taxon>Flavobacteriia</taxon>
        <taxon>Flavobacteriales</taxon>
        <taxon>Weeksellaceae</taxon>
        <taxon>Chryseobacterium group</taxon>
        <taxon>Chryseobacterium</taxon>
    </lineage>
</organism>
<accession>A0A1M4XIU0</accession>
<dbReference type="OrthoDB" id="1271983at2"/>
<dbReference type="EMBL" id="FQUT01000002">
    <property type="protein sequence ID" value="SHE93425.1"/>
    <property type="molecule type" value="Genomic_DNA"/>
</dbReference>
<evidence type="ECO:0000256" key="1">
    <source>
        <dbReference type="SAM" id="SignalP"/>
    </source>
</evidence>
<dbReference type="AlphaFoldDB" id="A0A1M4XIU0"/>
<dbReference type="PROSITE" id="PS51257">
    <property type="entry name" value="PROKAR_LIPOPROTEIN"/>
    <property type="match status" value="1"/>
</dbReference>
<dbReference type="STRING" id="1416778.SAMN05443633_102344"/>
<keyword evidence="3" id="KW-1185">Reference proteome</keyword>
<proteinExistence type="predicted"/>
<sequence>MTKKYFLSTLAAVALGFVVSCDNTTDDPPNQNNNNGSSGNTITGPRILAKINSKISATETKDTEEYITNTGILSQAFLRDAGSSNMTTATVTYSGDKISKIRYIDNVNPHVIDNTYNLTYTSGKLTSFTMDQTIVTTTTHSDFEVIYDANGQLYRIIEKKKMGSANYTHYAECKFTFSASNVVKLDYTTMLMSGGSTPTPDASTSSTMTYAYENYDSKINPYTTLPKEYFMVINTLFPINFSNISSNNMGKLTMYPPTGSPISIPKGYLYDSQNFPVSDQGQAMKYIYKPL</sequence>
<reference evidence="3" key="1">
    <citation type="submission" date="2016-11" db="EMBL/GenBank/DDBJ databases">
        <authorList>
            <person name="Varghese N."/>
            <person name="Submissions S."/>
        </authorList>
    </citation>
    <scope>NUCLEOTIDE SEQUENCE [LARGE SCALE GENOMIC DNA]</scope>
    <source>
        <strain evidence="3">DSM 27619</strain>
    </source>
</reference>
<gene>
    <name evidence="2" type="ORF">SAMN05443633_102344</name>
</gene>
<feature type="signal peptide" evidence="1">
    <location>
        <begin position="1"/>
        <end position="22"/>
    </location>
</feature>
<protein>
    <recommendedName>
        <fullName evidence="4">DUF4595 domain-containing protein</fullName>
    </recommendedName>
</protein>
<name>A0A1M4XIU0_9FLAO</name>